<evidence type="ECO:0000256" key="7">
    <source>
        <dbReference type="ARBA" id="ARBA00056497"/>
    </source>
</evidence>
<comment type="subunit">
    <text evidence="3 8">Homodecamer; pentamer of dimers.</text>
</comment>
<evidence type="ECO:0000256" key="1">
    <source>
        <dbReference type="ARBA" id="ARBA00005033"/>
    </source>
</evidence>
<keyword evidence="12" id="KW-0489">Methyltransferase</keyword>
<comment type="caution">
    <text evidence="12">The sequence shown here is derived from an EMBL/GenBank/DDBJ whole genome shotgun (WGS) entry which is preliminary data.</text>
</comment>
<evidence type="ECO:0000256" key="2">
    <source>
        <dbReference type="ARBA" id="ARBA00008676"/>
    </source>
</evidence>
<dbReference type="NCBIfam" id="NF001452">
    <property type="entry name" value="PRK00311.1"/>
    <property type="match status" value="1"/>
</dbReference>
<keyword evidence="13" id="KW-1185">Reference proteome</keyword>
<evidence type="ECO:0000256" key="11">
    <source>
        <dbReference type="PIRSR" id="PIRSR000388-3"/>
    </source>
</evidence>
<dbReference type="GO" id="GO:0005737">
    <property type="term" value="C:cytoplasm"/>
    <property type="evidence" value="ECO:0007669"/>
    <property type="project" value="UniProtKB-SubCell"/>
</dbReference>
<dbReference type="UniPathway" id="UPA00028">
    <property type="reaction ID" value="UER00003"/>
</dbReference>
<dbReference type="PANTHER" id="PTHR20881:SF0">
    <property type="entry name" value="3-METHYL-2-OXOBUTANOATE HYDROXYMETHYLTRANSFERASE"/>
    <property type="match status" value="1"/>
</dbReference>
<comment type="pathway">
    <text evidence="1 8">Cofactor biosynthesis; (R)-pantothenate biosynthesis; (R)-pantoate from 3-methyl-2-oxobutanoate: step 1/2.</text>
</comment>
<reference evidence="12 13" key="1">
    <citation type="submission" date="2018-05" db="EMBL/GenBank/DDBJ databases">
        <title>Leucothrix arctica sp. nov., isolated from Arctic seawater.</title>
        <authorList>
            <person name="Choi A."/>
            <person name="Baek K."/>
        </authorList>
    </citation>
    <scope>NUCLEOTIDE SEQUENCE [LARGE SCALE GENOMIC DNA]</scope>
    <source>
        <strain evidence="12 13">IMCC9719</strain>
    </source>
</reference>
<keyword evidence="8 11" id="KW-0460">Magnesium</keyword>
<evidence type="ECO:0000313" key="12">
    <source>
        <dbReference type="EMBL" id="PWQ98316.1"/>
    </source>
</evidence>
<dbReference type="SUPFAM" id="SSF51621">
    <property type="entry name" value="Phosphoenolpyruvate/pyruvate domain"/>
    <property type="match status" value="1"/>
</dbReference>
<evidence type="ECO:0000313" key="13">
    <source>
        <dbReference type="Proteomes" id="UP000245506"/>
    </source>
</evidence>
<dbReference type="NCBIfam" id="TIGR00222">
    <property type="entry name" value="panB"/>
    <property type="match status" value="1"/>
</dbReference>
<keyword evidence="5 8" id="KW-0808">Transferase</keyword>
<feature type="active site" description="Proton acceptor" evidence="8 9">
    <location>
        <position position="187"/>
    </location>
</feature>
<feature type="binding site" evidence="8 11">
    <location>
        <position position="120"/>
    </location>
    <ligand>
        <name>Mg(2+)</name>
        <dbReference type="ChEBI" id="CHEBI:18420"/>
    </ligand>
</feature>
<comment type="similarity">
    <text evidence="2 8">Belongs to the PanB family.</text>
</comment>
<comment type="catalytic activity">
    <reaction evidence="8">
        <text>(6R)-5,10-methylene-5,6,7,8-tetrahydrofolate + 3-methyl-2-oxobutanoate + H2O = 2-dehydropantoate + (6S)-5,6,7,8-tetrahydrofolate</text>
        <dbReference type="Rhea" id="RHEA:11824"/>
        <dbReference type="ChEBI" id="CHEBI:11561"/>
        <dbReference type="ChEBI" id="CHEBI:11851"/>
        <dbReference type="ChEBI" id="CHEBI:15377"/>
        <dbReference type="ChEBI" id="CHEBI:15636"/>
        <dbReference type="ChEBI" id="CHEBI:57453"/>
        <dbReference type="EC" id="2.1.2.11"/>
    </reaction>
</comment>
<keyword evidence="4 8" id="KW-0566">Pantothenate biosynthesis</keyword>
<dbReference type="PIRSF" id="PIRSF000388">
    <property type="entry name" value="Pantoate_hydroxy_MeTrfase"/>
    <property type="match status" value="1"/>
</dbReference>
<dbReference type="EC" id="2.1.2.11" evidence="8"/>
<evidence type="ECO:0000256" key="3">
    <source>
        <dbReference type="ARBA" id="ARBA00011424"/>
    </source>
</evidence>
<feature type="binding site" evidence="8 11">
    <location>
        <position position="90"/>
    </location>
    <ligand>
        <name>Mg(2+)</name>
        <dbReference type="ChEBI" id="CHEBI:18420"/>
    </ligand>
</feature>
<dbReference type="CDD" id="cd06557">
    <property type="entry name" value="KPHMT-like"/>
    <property type="match status" value="1"/>
</dbReference>
<sequence>MSVHNTPQTVTIKTLAKLKAEGEKFSCLTAYDYCSAYAVSKAGVEVILVGDSLGMVIQGHDSSLPVTIDDIAYHIRCVRRGNVGSMIMADMPFMSFYSEDVTLKNAAALMSEGAHIVKLEGGAWLSETTRLLSERGIPVCAHMGLTPQSVNHLGGYSVQGRDPDAAQTMVDEALVLQEAGASMLLLECIPEELGERITKALHIPVIGIGAGAKTDSQIMVWHDFIGMWPGRPAKFVKNFLADTDGDIQAAIALYHSQVKAGTFPGPEHSYE</sequence>
<dbReference type="GO" id="GO:0008168">
    <property type="term" value="F:methyltransferase activity"/>
    <property type="evidence" value="ECO:0007669"/>
    <property type="project" value="UniProtKB-KW"/>
</dbReference>
<dbReference type="FunFam" id="3.20.20.60:FF:000003">
    <property type="entry name" value="3-methyl-2-oxobutanoate hydroxymethyltransferase"/>
    <property type="match status" value="1"/>
</dbReference>
<protein>
    <recommendedName>
        <fullName evidence="8">3-methyl-2-oxobutanoate hydroxymethyltransferase</fullName>
        <ecNumber evidence="8">2.1.2.11</ecNumber>
    </recommendedName>
    <alternativeName>
        <fullName evidence="8">Ketopantoate hydroxymethyltransferase</fullName>
        <shortName evidence="8">KPHMT</shortName>
    </alternativeName>
</protein>
<evidence type="ECO:0000256" key="6">
    <source>
        <dbReference type="ARBA" id="ARBA00022723"/>
    </source>
</evidence>
<name>A0A317CIJ4_9GAMM</name>
<dbReference type="AlphaFoldDB" id="A0A317CIJ4"/>
<dbReference type="InterPro" id="IPR015813">
    <property type="entry name" value="Pyrv/PenolPyrv_kinase-like_dom"/>
</dbReference>
<comment type="subcellular location">
    <subcellularLocation>
        <location evidence="8">Cytoplasm</location>
    </subcellularLocation>
</comment>
<evidence type="ECO:0000256" key="10">
    <source>
        <dbReference type="PIRSR" id="PIRSR000388-2"/>
    </source>
</evidence>
<feature type="binding site" evidence="8 11">
    <location>
        <position position="51"/>
    </location>
    <ligand>
        <name>Mg(2+)</name>
        <dbReference type="ChEBI" id="CHEBI:18420"/>
    </ligand>
</feature>
<evidence type="ECO:0000256" key="8">
    <source>
        <dbReference type="HAMAP-Rule" id="MF_00156"/>
    </source>
</evidence>
<dbReference type="GO" id="GO:0032259">
    <property type="term" value="P:methylation"/>
    <property type="evidence" value="ECO:0007669"/>
    <property type="project" value="UniProtKB-KW"/>
</dbReference>
<dbReference type="RefSeq" id="WP_109822157.1">
    <property type="nucleotide sequence ID" value="NZ_QGKL01000012.1"/>
</dbReference>
<dbReference type="InterPro" id="IPR040442">
    <property type="entry name" value="Pyrv_kinase-like_dom_sf"/>
</dbReference>
<dbReference type="EMBL" id="QGKL01000012">
    <property type="protein sequence ID" value="PWQ98316.1"/>
    <property type="molecule type" value="Genomic_DNA"/>
</dbReference>
<comment type="cofactor">
    <cofactor evidence="8 11">
        <name>Mg(2+)</name>
        <dbReference type="ChEBI" id="CHEBI:18420"/>
    </cofactor>
    <text evidence="8 11">Binds 1 Mg(2+) ion per subunit.</text>
</comment>
<dbReference type="GO" id="GO:0000287">
    <property type="term" value="F:magnesium ion binding"/>
    <property type="evidence" value="ECO:0007669"/>
    <property type="project" value="TreeGrafter"/>
</dbReference>
<gene>
    <name evidence="8 12" type="primary">panB</name>
    <name evidence="12" type="ORF">DKT75_04070</name>
</gene>
<feature type="binding site" evidence="8 10">
    <location>
        <position position="90"/>
    </location>
    <ligand>
        <name>3-methyl-2-oxobutanoate</name>
        <dbReference type="ChEBI" id="CHEBI:11851"/>
    </ligand>
</feature>
<proteinExistence type="inferred from homology"/>
<dbReference type="GO" id="GO:0015940">
    <property type="term" value="P:pantothenate biosynthetic process"/>
    <property type="evidence" value="ECO:0007669"/>
    <property type="project" value="UniProtKB-UniRule"/>
</dbReference>
<evidence type="ECO:0000256" key="5">
    <source>
        <dbReference type="ARBA" id="ARBA00022679"/>
    </source>
</evidence>
<feature type="binding site" evidence="8 10">
    <location>
        <position position="118"/>
    </location>
    <ligand>
        <name>3-methyl-2-oxobutanoate</name>
        <dbReference type="ChEBI" id="CHEBI:11851"/>
    </ligand>
</feature>
<keyword evidence="8" id="KW-0963">Cytoplasm</keyword>
<evidence type="ECO:0000256" key="9">
    <source>
        <dbReference type="PIRSR" id="PIRSR000388-1"/>
    </source>
</evidence>
<accession>A0A317CIJ4</accession>
<evidence type="ECO:0000256" key="4">
    <source>
        <dbReference type="ARBA" id="ARBA00022655"/>
    </source>
</evidence>
<dbReference type="HAMAP" id="MF_00156">
    <property type="entry name" value="PanB"/>
    <property type="match status" value="1"/>
</dbReference>
<dbReference type="GO" id="GO:0003864">
    <property type="term" value="F:3-methyl-2-oxobutanoate hydroxymethyltransferase activity"/>
    <property type="evidence" value="ECO:0007669"/>
    <property type="project" value="UniProtKB-UniRule"/>
</dbReference>
<dbReference type="Gene3D" id="3.20.20.60">
    <property type="entry name" value="Phosphoenolpyruvate-binding domains"/>
    <property type="match status" value="1"/>
</dbReference>
<dbReference type="Proteomes" id="UP000245506">
    <property type="component" value="Unassembled WGS sequence"/>
</dbReference>
<comment type="function">
    <text evidence="7 8">Catalyzes the reversible reaction in which hydroxymethyl group from 5,10-methylenetetrahydrofolate is transferred onto alpha-ketoisovalerate to form ketopantoate.</text>
</comment>
<dbReference type="Pfam" id="PF02548">
    <property type="entry name" value="Pantoate_transf"/>
    <property type="match status" value="1"/>
</dbReference>
<dbReference type="OrthoDB" id="9781789at2"/>
<dbReference type="InterPro" id="IPR003700">
    <property type="entry name" value="Pantoate_hydroxy_MeTrfase"/>
</dbReference>
<organism evidence="12 13">
    <name type="scientific">Leucothrix arctica</name>
    <dbReference type="NCBI Taxonomy" id="1481894"/>
    <lineage>
        <taxon>Bacteria</taxon>
        <taxon>Pseudomonadati</taxon>
        <taxon>Pseudomonadota</taxon>
        <taxon>Gammaproteobacteria</taxon>
        <taxon>Thiotrichales</taxon>
        <taxon>Thiotrichaceae</taxon>
        <taxon>Leucothrix</taxon>
    </lineage>
</organism>
<dbReference type="PANTHER" id="PTHR20881">
    <property type="entry name" value="3-METHYL-2-OXOBUTANOATE HYDROXYMETHYLTRANSFERASE"/>
    <property type="match status" value="1"/>
</dbReference>
<feature type="binding site" evidence="8 10">
    <location>
        <begin position="51"/>
        <end position="52"/>
    </location>
    <ligand>
        <name>3-methyl-2-oxobutanoate</name>
        <dbReference type="ChEBI" id="CHEBI:11851"/>
    </ligand>
</feature>
<keyword evidence="6 8" id="KW-0479">Metal-binding</keyword>